<keyword evidence="3" id="KW-0804">Transcription</keyword>
<sequence length="314" mass="35708">MRPDLLPGYRFCPSDQELIIHYLDKKVKNEPVSCTFAVNDFDLYSKHPWEIWDIFGGNHLVSELDKDRGLFFFTQPRKRSGKDSRFSRSFGGGTWHGEDAATLIKTADTELSTGLKKRFTYKNPKSPHSQKWIMFEFSLVGHSTDYVLCQLKVKDKDKKLSESEPASDLPKHTIRRGNQKQQLVEVSQNRTIKRKSEATTSGKNPRSKKPRQPSSDYAPEFGVSESDWANSGCKEQHGVNKLVGEKQSQSVVGEVLSNLMHEIEEVEIGSLEEFWSIPDEEVGWLDYGHTLADIFPPTLAHMGTNHVWKPLAPS</sequence>
<dbReference type="SUPFAM" id="SSF101941">
    <property type="entry name" value="NAC domain"/>
    <property type="match status" value="1"/>
</dbReference>
<dbReference type="GO" id="GO:0048731">
    <property type="term" value="P:system development"/>
    <property type="evidence" value="ECO:0007669"/>
    <property type="project" value="TreeGrafter"/>
</dbReference>
<evidence type="ECO:0000256" key="4">
    <source>
        <dbReference type="ARBA" id="ARBA00023242"/>
    </source>
</evidence>
<evidence type="ECO:0000256" key="5">
    <source>
        <dbReference type="SAM" id="MobiDB-lite"/>
    </source>
</evidence>
<evidence type="ECO:0000256" key="3">
    <source>
        <dbReference type="ARBA" id="ARBA00023163"/>
    </source>
</evidence>
<evidence type="ECO:0000256" key="1">
    <source>
        <dbReference type="ARBA" id="ARBA00023015"/>
    </source>
</evidence>
<gene>
    <name evidence="7" type="ORF">DCAF_LOCUS6965</name>
</gene>
<keyword evidence="2" id="KW-0238">DNA-binding</keyword>
<feature type="domain" description="NAC" evidence="6">
    <location>
        <begin position="5"/>
        <end position="154"/>
    </location>
</feature>
<keyword evidence="8" id="KW-1185">Reference proteome</keyword>
<dbReference type="Gene3D" id="2.170.150.80">
    <property type="entry name" value="NAC domain"/>
    <property type="match status" value="1"/>
</dbReference>
<proteinExistence type="predicted"/>
<dbReference type="AlphaFoldDB" id="A0AAV1R5D1"/>
<dbReference type="GO" id="GO:0006355">
    <property type="term" value="P:regulation of DNA-templated transcription"/>
    <property type="evidence" value="ECO:0007669"/>
    <property type="project" value="InterPro"/>
</dbReference>
<accession>A0AAV1R5D1</accession>
<evidence type="ECO:0000313" key="8">
    <source>
        <dbReference type="Proteomes" id="UP001314170"/>
    </source>
</evidence>
<dbReference type="Proteomes" id="UP001314170">
    <property type="component" value="Unassembled WGS sequence"/>
</dbReference>
<dbReference type="PANTHER" id="PTHR31719:SF164">
    <property type="entry name" value="NAC DOMAIN-CONTAINING PROTEIN"/>
    <property type="match status" value="1"/>
</dbReference>
<feature type="region of interest" description="Disordered" evidence="5">
    <location>
        <begin position="159"/>
        <end position="222"/>
    </location>
</feature>
<dbReference type="PANTHER" id="PTHR31719">
    <property type="entry name" value="NAC TRANSCRIPTION FACTOR 56"/>
    <property type="match status" value="1"/>
</dbReference>
<dbReference type="Pfam" id="PF02365">
    <property type="entry name" value="NAM"/>
    <property type="match status" value="1"/>
</dbReference>
<evidence type="ECO:0000313" key="7">
    <source>
        <dbReference type="EMBL" id="CAK7329216.1"/>
    </source>
</evidence>
<evidence type="ECO:0000259" key="6">
    <source>
        <dbReference type="PROSITE" id="PS51005"/>
    </source>
</evidence>
<organism evidence="7 8">
    <name type="scientific">Dovyalis caffra</name>
    <dbReference type="NCBI Taxonomy" id="77055"/>
    <lineage>
        <taxon>Eukaryota</taxon>
        <taxon>Viridiplantae</taxon>
        <taxon>Streptophyta</taxon>
        <taxon>Embryophyta</taxon>
        <taxon>Tracheophyta</taxon>
        <taxon>Spermatophyta</taxon>
        <taxon>Magnoliopsida</taxon>
        <taxon>eudicotyledons</taxon>
        <taxon>Gunneridae</taxon>
        <taxon>Pentapetalae</taxon>
        <taxon>rosids</taxon>
        <taxon>fabids</taxon>
        <taxon>Malpighiales</taxon>
        <taxon>Salicaceae</taxon>
        <taxon>Flacourtieae</taxon>
        <taxon>Dovyalis</taxon>
    </lineage>
</organism>
<dbReference type="EMBL" id="CAWUPB010000913">
    <property type="protein sequence ID" value="CAK7329216.1"/>
    <property type="molecule type" value="Genomic_DNA"/>
</dbReference>
<name>A0AAV1R5D1_9ROSI</name>
<comment type="caution">
    <text evidence="7">The sequence shown here is derived from an EMBL/GenBank/DDBJ whole genome shotgun (WGS) entry which is preliminary data.</text>
</comment>
<keyword evidence="4" id="KW-0539">Nucleus</keyword>
<dbReference type="InterPro" id="IPR036093">
    <property type="entry name" value="NAC_dom_sf"/>
</dbReference>
<keyword evidence="1" id="KW-0805">Transcription regulation</keyword>
<protein>
    <recommendedName>
        <fullName evidence="6">NAC domain-containing protein</fullName>
    </recommendedName>
</protein>
<feature type="compositionally biased region" description="Polar residues" evidence="5">
    <location>
        <begin position="179"/>
        <end position="190"/>
    </location>
</feature>
<dbReference type="GO" id="GO:0003677">
    <property type="term" value="F:DNA binding"/>
    <property type="evidence" value="ECO:0007669"/>
    <property type="project" value="UniProtKB-KW"/>
</dbReference>
<evidence type="ECO:0000256" key="2">
    <source>
        <dbReference type="ARBA" id="ARBA00023125"/>
    </source>
</evidence>
<dbReference type="InterPro" id="IPR003441">
    <property type="entry name" value="NAC-dom"/>
</dbReference>
<reference evidence="7 8" key="1">
    <citation type="submission" date="2024-01" db="EMBL/GenBank/DDBJ databases">
        <authorList>
            <person name="Waweru B."/>
        </authorList>
    </citation>
    <scope>NUCLEOTIDE SEQUENCE [LARGE SCALE GENOMIC DNA]</scope>
</reference>
<dbReference type="PROSITE" id="PS51005">
    <property type="entry name" value="NAC"/>
    <property type="match status" value="1"/>
</dbReference>